<keyword evidence="4" id="KW-0227">DNA damage</keyword>
<keyword evidence="15" id="KW-1185">Reference proteome</keyword>
<evidence type="ECO:0000256" key="5">
    <source>
        <dbReference type="ARBA" id="ARBA00022801"/>
    </source>
</evidence>
<dbReference type="GO" id="GO:0006285">
    <property type="term" value="P:base-excision repair, AP site formation"/>
    <property type="evidence" value="ECO:0000318"/>
    <property type="project" value="GO_Central"/>
</dbReference>
<dbReference type="Pfam" id="PF00730">
    <property type="entry name" value="HhH-GPD"/>
    <property type="match status" value="1"/>
</dbReference>
<feature type="compositionally biased region" description="Low complexity" evidence="12">
    <location>
        <begin position="1"/>
        <end position="25"/>
    </location>
</feature>
<feature type="compositionally biased region" description="Low complexity" evidence="12">
    <location>
        <begin position="578"/>
        <end position="591"/>
    </location>
</feature>
<feature type="compositionally biased region" description="Gly residues" evidence="12">
    <location>
        <begin position="444"/>
        <end position="458"/>
    </location>
</feature>
<comment type="catalytic activity">
    <reaction evidence="11">
        <text>2'-deoxyribonucleotide-(2'-deoxyribose 5'-phosphate)-2'-deoxyribonucleotide-DNA = a 3'-end 2'-deoxyribonucleotide-(2,3-dehydro-2,3-deoxyribose 5'-phosphate)-DNA + a 5'-end 5'-phospho-2'-deoxyribonucleoside-DNA + H(+)</text>
        <dbReference type="Rhea" id="RHEA:66592"/>
        <dbReference type="Rhea" id="RHEA-COMP:13180"/>
        <dbReference type="Rhea" id="RHEA-COMP:16897"/>
        <dbReference type="Rhea" id="RHEA-COMP:17067"/>
        <dbReference type="ChEBI" id="CHEBI:15378"/>
        <dbReference type="ChEBI" id="CHEBI:136412"/>
        <dbReference type="ChEBI" id="CHEBI:157695"/>
        <dbReference type="ChEBI" id="CHEBI:167181"/>
        <dbReference type="EC" id="4.2.99.18"/>
    </reaction>
</comment>
<reference evidence="14 15" key="1">
    <citation type="journal article" date="2007" name="Science">
        <title>The Chlamydomonas genome reveals the evolution of key animal and plant functions.</title>
        <authorList>
            <person name="Merchant S.S."/>
            <person name="Prochnik S.E."/>
            <person name="Vallon O."/>
            <person name="Harris E.H."/>
            <person name="Karpowicz S.J."/>
            <person name="Witman G.B."/>
            <person name="Terry A."/>
            <person name="Salamov A."/>
            <person name="Fritz-Laylin L.K."/>
            <person name="Marechal-Drouard L."/>
            <person name="Marshall W.F."/>
            <person name="Qu L.H."/>
            <person name="Nelson D.R."/>
            <person name="Sanderfoot A.A."/>
            <person name="Spalding M.H."/>
            <person name="Kapitonov V.V."/>
            <person name="Ren Q."/>
            <person name="Ferris P."/>
            <person name="Lindquist E."/>
            <person name="Shapiro H."/>
            <person name="Lucas S.M."/>
            <person name="Grimwood J."/>
            <person name="Schmutz J."/>
            <person name="Cardol P."/>
            <person name="Cerutti H."/>
            <person name="Chanfreau G."/>
            <person name="Chen C.L."/>
            <person name="Cognat V."/>
            <person name="Croft M.T."/>
            <person name="Dent R."/>
            <person name="Dutcher S."/>
            <person name="Fernandez E."/>
            <person name="Fukuzawa H."/>
            <person name="Gonzalez-Ballester D."/>
            <person name="Gonzalez-Halphen D."/>
            <person name="Hallmann A."/>
            <person name="Hanikenne M."/>
            <person name="Hippler M."/>
            <person name="Inwood W."/>
            <person name="Jabbari K."/>
            <person name="Kalanon M."/>
            <person name="Kuras R."/>
            <person name="Lefebvre P.A."/>
            <person name="Lemaire S.D."/>
            <person name="Lobanov A.V."/>
            <person name="Lohr M."/>
            <person name="Manuell A."/>
            <person name="Meier I."/>
            <person name="Mets L."/>
            <person name="Mittag M."/>
            <person name="Mittelmeier T."/>
            <person name="Moroney J.V."/>
            <person name="Moseley J."/>
            <person name="Napoli C."/>
            <person name="Nedelcu A.M."/>
            <person name="Niyogi K."/>
            <person name="Novoselov S.V."/>
            <person name="Paulsen I.T."/>
            <person name="Pazour G."/>
            <person name="Purton S."/>
            <person name="Ral J.P."/>
            <person name="Riano-Pachon D.M."/>
            <person name="Riekhof W."/>
            <person name="Rymarquis L."/>
            <person name="Schroda M."/>
            <person name="Stern D."/>
            <person name="Umen J."/>
            <person name="Willows R."/>
            <person name="Wilson N."/>
            <person name="Zimmer S.L."/>
            <person name="Allmer J."/>
            <person name="Balk J."/>
            <person name="Bisova K."/>
            <person name="Chen C.J."/>
            <person name="Elias M."/>
            <person name="Gendler K."/>
            <person name="Hauser C."/>
            <person name="Lamb M.R."/>
            <person name="Ledford H."/>
            <person name="Long J.C."/>
            <person name="Minagawa J."/>
            <person name="Page M.D."/>
            <person name="Pan J."/>
            <person name="Pootakham W."/>
            <person name="Roje S."/>
            <person name="Rose A."/>
            <person name="Stahlberg E."/>
            <person name="Terauchi A.M."/>
            <person name="Yang P."/>
            <person name="Ball S."/>
            <person name="Bowler C."/>
            <person name="Dieckmann C.L."/>
            <person name="Gladyshev V.N."/>
            <person name="Green P."/>
            <person name="Jorgensen R."/>
            <person name="Mayfield S."/>
            <person name="Mueller-Roeber B."/>
            <person name="Rajamani S."/>
            <person name="Sayre R.T."/>
            <person name="Brokstein P."/>
            <person name="Dubchak I."/>
            <person name="Goodstein D."/>
            <person name="Hornick L."/>
            <person name="Huang Y.W."/>
            <person name="Jhaveri J."/>
            <person name="Luo Y."/>
            <person name="Martinez D."/>
            <person name="Ngau W.C."/>
            <person name="Otillar B."/>
            <person name="Poliakov A."/>
            <person name="Porter A."/>
            <person name="Szajkowski L."/>
            <person name="Werner G."/>
            <person name="Zhou K."/>
            <person name="Grigoriev I.V."/>
            <person name="Rokhsar D.S."/>
            <person name="Grossman A.R."/>
        </authorList>
    </citation>
    <scope>NUCLEOTIDE SEQUENCE [LARGE SCALE GENOMIC DNA]</scope>
    <source>
        <strain evidence="15">CC-503</strain>
    </source>
</reference>
<dbReference type="GO" id="GO:0006289">
    <property type="term" value="P:nucleotide-excision repair"/>
    <property type="evidence" value="ECO:0007669"/>
    <property type="project" value="InterPro"/>
</dbReference>
<dbReference type="Proteomes" id="UP000006906">
    <property type="component" value="Chromosome 1"/>
</dbReference>
<feature type="region of interest" description="Disordered" evidence="12">
    <location>
        <begin position="1"/>
        <end position="28"/>
    </location>
</feature>
<dbReference type="GO" id="GO:0003684">
    <property type="term" value="F:damaged DNA binding"/>
    <property type="evidence" value="ECO:0007669"/>
    <property type="project" value="InterPro"/>
</dbReference>
<evidence type="ECO:0000256" key="8">
    <source>
        <dbReference type="ARBA" id="ARBA00023242"/>
    </source>
</evidence>
<evidence type="ECO:0000256" key="12">
    <source>
        <dbReference type="SAM" id="MobiDB-lite"/>
    </source>
</evidence>
<dbReference type="InParanoid" id="A0A2K3E8G5"/>
<evidence type="ECO:0000256" key="7">
    <source>
        <dbReference type="ARBA" id="ARBA00023239"/>
    </source>
</evidence>
<dbReference type="FunFam" id="1.10.1670.10:FF:000005">
    <property type="entry name" value="N-glycosylase/DNA lyase OGG1"/>
    <property type="match status" value="1"/>
</dbReference>
<dbReference type="SUPFAM" id="SSF48150">
    <property type="entry name" value="DNA-glycosylase"/>
    <property type="match status" value="1"/>
</dbReference>
<evidence type="ECO:0000256" key="4">
    <source>
        <dbReference type="ARBA" id="ARBA00022763"/>
    </source>
</evidence>
<dbReference type="GO" id="GO:0005634">
    <property type="term" value="C:nucleus"/>
    <property type="evidence" value="ECO:0000318"/>
    <property type="project" value="GO_Central"/>
</dbReference>
<dbReference type="EMBL" id="CM008962">
    <property type="protein sequence ID" value="PNW89075.1"/>
    <property type="molecule type" value="Genomic_DNA"/>
</dbReference>
<dbReference type="Gene3D" id="1.10.1670.10">
    <property type="entry name" value="Helix-hairpin-Helix base-excision DNA repair enzymes (C-terminal)"/>
    <property type="match status" value="1"/>
</dbReference>
<dbReference type="KEGG" id="cre:CHLRE_01g063632v5"/>
<evidence type="ECO:0000259" key="13">
    <source>
        <dbReference type="SMART" id="SM00478"/>
    </source>
</evidence>
<feature type="region of interest" description="Disordered" evidence="12">
    <location>
        <begin position="197"/>
        <end position="263"/>
    </location>
</feature>
<feature type="compositionally biased region" description="Low complexity" evidence="12">
    <location>
        <begin position="113"/>
        <end position="129"/>
    </location>
</feature>
<keyword evidence="6" id="KW-0234">DNA repair</keyword>
<dbReference type="FunCoup" id="A0A2K3E8G5">
    <property type="interactions" value="1820"/>
</dbReference>
<dbReference type="Gene3D" id="3.30.310.40">
    <property type="match status" value="1"/>
</dbReference>
<dbReference type="RefSeq" id="XP_042928986.1">
    <property type="nucleotide sequence ID" value="XM_043059072.1"/>
</dbReference>
<feature type="compositionally biased region" description="Acidic residues" evidence="12">
    <location>
        <begin position="467"/>
        <end position="491"/>
    </location>
</feature>
<dbReference type="InterPro" id="IPR012904">
    <property type="entry name" value="OGG_N"/>
</dbReference>
<feature type="compositionally biased region" description="Pro residues" evidence="12">
    <location>
        <begin position="199"/>
        <end position="208"/>
    </location>
</feature>
<sequence>MADPPTAGSAPAAPPAAAGAAAPAGWRSLGTPPSELQLDFCLPTGQSFRWRATAPSEYTGVIGPRLVALRQLPADVVFRVLARGSGPEAAEEGDEAAVRDYFYLPPPPGPRPGCGEPAAQDQDQEQQQQGVSLAQLTRDWSAACGRFAAVSPYFPGARMLRQDPHECLFQFICSSNNHISRIHGMVERLCSAYGTPLTPAEPLPPPALPQQQQEQQEQQQIKSEPVEQLQAGTGPLQAAASAAAEPDIKPETPGGKAGQKGFKRRASAVAGGKAAGSDAAAAAPVLSYYAFPSLEQLAAATEEELRAAGFGYRAKFVVGSVAALRQKPGGGRQWLLGLRRVGLQEAVAALEELPGVGPKVAACVALFSLDKAAAIPVDTHVWQIAVRYYRPALRGKALTKALHGQVAAAFTERFGEYAGWAHNTLFISELAAQQHRLPQHLRAGGAGGSGGGAGGGGGRKQRAAAGLDDDDDDKEASEALSSDDEDDEDGEGQGGGEARGGEADEEYTPPGSMGRRGGGGGGSGAGGGGGSGSAGRKRRSSAADGGGGGLDTPPPPSARKSPASGSGGSRGRGKGKQAEGQRQQQQQQQQATSDPALVEGQLLVAAAGGHVVGSTTPQKAAAAAAAGRKRPSRGQPEAPGAPMKQAKAGARASPTELGGAGVGS</sequence>
<dbReference type="Gramene" id="PNW89075">
    <property type="protein sequence ID" value="PNW89075"/>
    <property type="gene ID" value="CHLRE_01g063632v5"/>
</dbReference>
<dbReference type="SUPFAM" id="SSF55945">
    <property type="entry name" value="TATA-box binding protein-like"/>
    <property type="match status" value="1"/>
</dbReference>
<evidence type="ECO:0000256" key="1">
    <source>
        <dbReference type="ARBA" id="ARBA00004123"/>
    </source>
</evidence>
<feature type="region of interest" description="Disordered" evidence="12">
    <location>
        <begin position="614"/>
        <end position="664"/>
    </location>
</feature>
<dbReference type="ExpressionAtlas" id="A0A2K3E8G5">
    <property type="expression patterns" value="baseline"/>
</dbReference>
<proteinExistence type="inferred from homology"/>
<evidence type="ECO:0000256" key="9">
    <source>
        <dbReference type="ARBA" id="ARBA00023268"/>
    </source>
</evidence>
<feature type="compositionally biased region" description="Gly residues" evidence="12">
    <location>
        <begin position="514"/>
        <end position="533"/>
    </location>
</feature>
<dbReference type="GO" id="GO:0034039">
    <property type="term" value="F:8-oxo-7,8-dihydroguanine DNA N-glycosylase activity"/>
    <property type="evidence" value="ECO:0000318"/>
    <property type="project" value="GO_Central"/>
</dbReference>
<dbReference type="InterPro" id="IPR011257">
    <property type="entry name" value="DNA_glycosylase"/>
</dbReference>
<keyword evidence="8" id="KW-0539">Nucleus</keyword>
<comment type="similarity">
    <text evidence="2">Belongs to the type-1 OGG1 family.</text>
</comment>
<dbReference type="GO" id="GO:0140078">
    <property type="term" value="F:class I DNA-(apurinic or apyrimidinic site) endonuclease activity"/>
    <property type="evidence" value="ECO:0007669"/>
    <property type="project" value="UniProtKB-EC"/>
</dbReference>
<evidence type="ECO:0000256" key="6">
    <source>
        <dbReference type="ARBA" id="ARBA00023204"/>
    </source>
</evidence>
<organism evidence="14 15">
    <name type="scientific">Chlamydomonas reinhardtii</name>
    <name type="common">Chlamydomonas smithii</name>
    <dbReference type="NCBI Taxonomy" id="3055"/>
    <lineage>
        <taxon>Eukaryota</taxon>
        <taxon>Viridiplantae</taxon>
        <taxon>Chlorophyta</taxon>
        <taxon>core chlorophytes</taxon>
        <taxon>Chlorophyceae</taxon>
        <taxon>CS clade</taxon>
        <taxon>Chlamydomonadales</taxon>
        <taxon>Chlamydomonadaceae</taxon>
        <taxon>Chlamydomonas</taxon>
    </lineage>
</organism>
<name>A0A2K3E8G5_CHLRE</name>
<feature type="region of interest" description="Disordered" evidence="12">
    <location>
        <begin position="106"/>
        <end position="132"/>
    </location>
</feature>
<feature type="region of interest" description="Disordered" evidence="12">
    <location>
        <begin position="441"/>
        <end position="596"/>
    </location>
</feature>
<evidence type="ECO:0000256" key="10">
    <source>
        <dbReference type="ARBA" id="ARBA00023295"/>
    </source>
</evidence>
<evidence type="ECO:0000256" key="2">
    <source>
        <dbReference type="ARBA" id="ARBA00010679"/>
    </source>
</evidence>
<evidence type="ECO:0000313" key="14">
    <source>
        <dbReference type="EMBL" id="PNW89075.1"/>
    </source>
</evidence>
<evidence type="ECO:0000256" key="11">
    <source>
        <dbReference type="ARBA" id="ARBA00044632"/>
    </source>
</evidence>
<keyword evidence="7" id="KW-0456">Lyase</keyword>
<accession>A0A2K3E8G5</accession>
<dbReference type="AlphaFoldDB" id="A0A2K3E8G5"/>
<dbReference type="GeneID" id="66052208"/>
<feature type="compositionally biased region" description="Low complexity" evidence="12">
    <location>
        <begin position="209"/>
        <end position="220"/>
    </location>
</feature>
<evidence type="ECO:0000313" key="15">
    <source>
        <dbReference type="Proteomes" id="UP000006906"/>
    </source>
</evidence>
<evidence type="ECO:0000256" key="3">
    <source>
        <dbReference type="ARBA" id="ARBA00012720"/>
    </source>
</evidence>
<dbReference type="PANTHER" id="PTHR10242">
    <property type="entry name" value="8-OXOGUANINE DNA GLYCOSYLASE"/>
    <property type="match status" value="1"/>
</dbReference>
<keyword evidence="9" id="KW-0511">Multifunctional enzyme</keyword>
<dbReference type="Pfam" id="PF07934">
    <property type="entry name" value="OGG_N"/>
    <property type="match status" value="1"/>
</dbReference>
<dbReference type="SMART" id="SM00478">
    <property type="entry name" value="ENDO3c"/>
    <property type="match status" value="1"/>
</dbReference>
<feature type="domain" description="HhH-GPD" evidence="13">
    <location>
        <begin position="266"/>
        <end position="430"/>
    </location>
</feature>
<keyword evidence="5" id="KW-0378">Hydrolase</keyword>
<dbReference type="InterPro" id="IPR052054">
    <property type="entry name" value="Oxidative_DNA_repair_enzyme"/>
</dbReference>
<dbReference type="OrthoDB" id="238681at2759"/>
<dbReference type="PANTHER" id="PTHR10242:SF2">
    <property type="entry name" value="N-GLYCOSYLASE_DNA LYASE"/>
    <property type="match status" value="1"/>
</dbReference>
<dbReference type="InterPro" id="IPR023170">
    <property type="entry name" value="HhH_base_excis_C"/>
</dbReference>
<dbReference type="CDD" id="cd00056">
    <property type="entry name" value="ENDO3c"/>
    <property type="match status" value="1"/>
</dbReference>
<gene>
    <name evidence="14" type="ORF">CHLRE_01g063632v5</name>
</gene>
<comment type="subcellular location">
    <subcellularLocation>
        <location evidence="1">Nucleus</location>
    </subcellularLocation>
</comment>
<dbReference type="EC" id="4.2.99.18" evidence="3"/>
<dbReference type="InterPro" id="IPR003265">
    <property type="entry name" value="HhH-GPD_domain"/>
</dbReference>
<keyword evidence="10" id="KW-0326">Glycosidase</keyword>
<dbReference type="Gene3D" id="1.10.340.30">
    <property type="entry name" value="Hypothetical protein, domain 2"/>
    <property type="match status" value="1"/>
</dbReference>
<dbReference type="STRING" id="3055.A0A2K3E8G5"/>
<protein>
    <recommendedName>
        <fullName evidence="3">DNA-(apurinic or apyrimidinic site) lyase</fullName>
        <ecNumber evidence="3">4.2.99.18</ecNumber>
    </recommendedName>
</protein>